<evidence type="ECO:0000313" key="2">
    <source>
        <dbReference type="Proteomes" id="UP001492380"/>
    </source>
</evidence>
<dbReference type="EMBL" id="JBBWRZ010000011">
    <property type="protein sequence ID" value="KAK8225886.1"/>
    <property type="molecule type" value="Genomic_DNA"/>
</dbReference>
<accession>A0ABR1YCH8</accession>
<dbReference type="Proteomes" id="UP001492380">
    <property type="component" value="Unassembled WGS sequence"/>
</dbReference>
<organism evidence="1 2">
    <name type="scientific">Phyllosticta capitalensis</name>
    <dbReference type="NCBI Taxonomy" id="121624"/>
    <lineage>
        <taxon>Eukaryota</taxon>
        <taxon>Fungi</taxon>
        <taxon>Dikarya</taxon>
        <taxon>Ascomycota</taxon>
        <taxon>Pezizomycotina</taxon>
        <taxon>Dothideomycetes</taxon>
        <taxon>Dothideomycetes incertae sedis</taxon>
        <taxon>Botryosphaeriales</taxon>
        <taxon>Phyllostictaceae</taxon>
        <taxon>Phyllosticta</taxon>
    </lineage>
</organism>
<evidence type="ECO:0000313" key="1">
    <source>
        <dbReference type="EMBL" id="KAK8225886.1"/>
    </source>
</evidence>
<comment type="caution">
    <text evidence="1">The sequence shown here is derived from an EMBL/GenBank/DDBJ whole genome shotgun (WGS) entry which is preliminary data.</text>
</comment>
<gene>
    <name evidence="1" type="ORF">HDK90DRAFT_69357</name>
</gene>
<protein>
    <submittedName>
        <fullName evidence="1">Uncharacterized protein</fullName>
    </submittedName>
</protein>
<name>A0ABR1YCH8_9PEZI</name>
<keyword evidence="2" id="KW-1185">Reference proteome</keyword>
<reference evidence="1 2" key="1">
    <citation type="submission" date="2024-04" db="EMBL/GenBank/DDBJ databases">
        <title>Phyllosticta paracitricarpa is synonymous to the EU quarantine fungus P. citricarpa based on phylogenomic analyses.</title>
        <authorList>
            <consortium name="Lawrence Berkeley National Laboratory"/>
            <person name="Van Ingen-Buijs V.A."/>
            <person name="Van Westerhoven A.C."/>
            <person name="Haridas S."/>
            <person name="Skiadas P."/>
            <person name="Martin F."/>
            <person name="Groenewald J.Z."/>
            <person name="Crous P.W."/>
            <person name="Seidl M.F."/>
        </authorList>
    </citation>
    <scope>NUCLEOTIDE SEQUENCE [LARGE SCALE GENOMIC DNA]</scope>
    <source>
        <strain evidence="1 2">CBS 123374</strain>
    </source>
</reference>
<sequence length="261" mass="28880">MFCSTLRRRPSTEPIIPILKDRSGLNFQGKLRDTCLFLARSLHAENNFEKYDLIIPSNRGNVLVLIVTPGSVEPERLAATVERVRRFATLKGGNDSAILFLLQPLGKTIPTYFLDGGVGRTVPVLPASRDPSPIEPYDRFKTALDANSISAPPILLAPSNQSVEPVLKAFIGGQQSTHPPSFAESFNTALDILPHCTAATEPLDRETIFCLTDLFPCLRDLAYSSTDDKEAQELLKGMNKIVGQQAVQDVIDFWREEWVAE</sequence>
<proteinExistence type="predicted"/>